<feature type="binding site" evidence="10">
    <location>
        <begin position="83"/>
        <end position="84"/>
    </location>
    <ligand>
        <name>NAD(+)</name>
        <dbReference type="ChEBI" id="CHEBI:57540"/>
    </ligand>
</feature>
<feature type="binding site" evidence="10">
    <location>
        <position position="116"/>
    </location>
    <ligand>
        <name>NAD(+)</name>
        <dbReference type="ChEBI" id="CHEBI:57540"/>
    </ligand>
</feature>
<evidence type="ECO:0000256" key="1">
    <source>
        <dbReference type="ARBA" id="ARBA00022598"/>
    </source>
</evidence>
<dbReference type="CDD" id="cd00114">
    <property type="entry name" value="LIGANc"/>
    <property type="match status" value="1"/>
</dbReference>
<feature type="binding site" evidence="10">
    <location>
        <position position="139"/>
    </location>
    <ligand>
        <name>NAD(+)</name>
        <dbReference type="ChEBI" id="CHEBI:57540"/>
    </ligand>
</feature>
<accession>A0A6B1FC21</accession>
<evidence type="ECO:0000256" key="7">
    <source>
        <dbReference type="ARBA" id="ARBA00023027"/>
    </source>
</evidence>
<feature type="binding site" evidence="10">
    <location>
        <position position="436"/>
    </location>
    <ligand>
        <name>Zn(2+)</name>
        <dbReference type="ChEBI" id="CHEBI:29105"/>
    </ligand>
</feature>
<dbReference type="PROSITE" id="PS50172">
    <property type="entry name" value="BRCT"/>
    <property type="match status" value="1"/>
</dbReference>
<dbReference type="InterPro" id="IPR001679">
    <property type="entry name" value="DNA_ligase"/>
</dbReference>
<dbReference type="PIRSF" id="PIRSF001604">
    <property type="entry name" value="LigA"/>
    <property type="match status" value="1"/>
</dbReference>
<feature type="active site" description="N6-AMP-lysine intermediate" evidence="10">
    <location>
        <position position="118"/>
    </location>
</feature>
<dbReference type="InterPro" id="IPR013840">
    <property type="entry name" value="DNAligase_N"/>
</dbReference>
<feature type="binding site" evidence="10">
    <location>
        <position position="317"/>
    </location>
    <ligand>
        <name>NAD(+)</name>
        <dbReference type="ChEBI" id="CHEBI:57540"/>
    </ligand>
</feature>
<evidence type="ECO:0000256" key="9">
    <source>
        <dbReference type="ARBA" id="ARBA00034005"/>
    </source>
</evidence>
<evidence type="ECO:0000256" key="5">
    <source>
        <dbReference type="ARBA" id="ARBA00022833"/>
    </source>
</evidence>
<feature type="binding site" evidence="10">
    <location>
        <begin position="34"/>
        <end position="38"/>
    </location>
    <ligand>
        <name>NAD(+)</name>
        <dbReference type="ChEBI" id="CHEBI:57540"/>
    </ligand>
</feature>
<evidence type="ECO:0000256" key="12">
    <source>
        <dbReference type="SAM" id="MobiDB-lite"/>
    </source>
</evidence>
<keyword evidence="8 10" id="KW-0234">DNA repair</keyword>
<dbReference type="InterPro" id="IPR036420">
    <property type="entry name" value="BRCT_dom_sf"/>
</dbReference>
<dbReference type="InterPro" id="IPR041663">
    <property type="entry name" value="DisA/LigA_HHH"/>
</dbReference>
<comment type="cofactor">
    <cofactor evidence="10">
        <name>Mg(2+)</name>
        <dbReference type="ChEBI" id="CHEBI:18420"/>
    </cofactor>
    <cofactor evidence="10">
        <name>Mn(2+)</name>
        <dbReference type="ChEBI" id="CHEBI:29035"/>
    </cofactor>
</comment>
<dbReference type="GO" id="GO:0006281">
    <property type="term" value="P:DNA repair"/>
    <property type="evidence" value="ECO:0007669"/>
    <property type="project" value="UniProtKB-KW"/>
</dbReference>
<feature type="compositionally biased region" description="Polar residues" evidence="12">
    <location>
        <begin position="779"/>
        <end position="792"/>
    </location>
</feature>
<comment type="caution">
    <text evidence="14">The sequence shown here is derived from an EMBL/GenBank/DDBJ whole genome shotgun (WGS) entry which is preliminary data.</text>
</comment>
<dbReference type="PANTHER" id="PTHR23389">
    <property type="entry name" value="CHROMOSOME TRANSMISSION FIDELITY FACTOR 18"/>
    <property type="match status" value="1"/>
</dbReference>
<dbReference type="AlphaFoldDB" id="A0A6B1FC21"/>
<keyword evidence="10" id="KW-0464">Manganese</keyword>
<dbReference type="NCBIfam" id="NF005932">
    <property type="entry name" value="PRK07956.1"/>
    <property type="match status" value="1"/>
</dbReference>
<dbReference type="NCBIfam" id="TIGR00575">
    <property type="entry name" value="dnlj"/>
    <property type="match status" value="1"/>
</dbReference>
<dbReference type="Pfam" id="PF14520">
    <property type="entry name" value="HHH_5"/>
    <property type="match status" value="1"/>
</dbReference>
<dbReference type="SUPFAM" id="SSF47781">
    <property type="entry name" value="RuvA domain 2-like"/>
    <property type="match status" value="2"/>
</dbReference>
<evidence type="ECO:0000256" key="10">
    <source>
        <dbReference type="HAMAP-Rule" id="MF_01588"/>
    </source>
</evidence>
<dbReference type="GO" id="GO:0006260">
    <property type="term" value="P:DNA replication"/>
    <property type="evidence" value="ECO:0007669"/>
    <property type="project" value="UniProtKB-KW"/>
</dbReference>
<comment type="catalytic activity">
    <reaction evidence="9 10 11">
        <text>NAD(+) + (deoxyribonucleotide)n-3'-hydroxyl + 5'-phospho-(deoxyribonucleotide)m = (deoxyribonucleotide)n+m + AMP + beta-nicotinamide D-nucleotide.</text>
        <dbReference type="EC" id="6.5.1.2"/>
    </reaction>
</comment>
<evidence type="ECO:0000256" key="11">
    <source>
        <dbReference type="RuleBase" id="RU000618"/>
    </source>
</evidence>
<dbReference type="Pfam" id="PF03119">
    <property type="entry name" value="DNA_ligase_ZBD"/>
    <property type="match status" value="1"/>
</dbReference>
<evidence type="ECO:0000256" key="2">
    <source>
        <dbReference type="ARBA" id="ARBA00022705"/>
    </source>
</evidence>
<evidence type="ECO:0000259" key="13">
    <source>
        <dbReference type="PROSITE" id="PS50172"/>
    </source>
</evidence>
<dbReference type="PROSITE" id="PS01055">
    <property type="entry name" value="DNA_LIGASE_N1"/>
    <property type="match status" value="1"/>
</dbReference>
<evidence type="ECO:0000256" key="8">
    <source>
        <dbReference type="ARBA" id="ARBA00023204"/>
    </source>
</evidence>
<keyword evidence="4 10" id="KW-0227">DNA damage</keyword>
<feature type="region of interest" description="Disordered" evidence="12">
    <location>
        <begin position="765"/>
        <end position="792"/>
    </location>
</feature>
<dbReference type="GO" id="GO:0003911">
    <property type="term" value="F:DNA ligase (NAD+) activity"/>
    <property type="evidence" value="ECO:0007669"/>
    <property type="project" value="UniProtKB-UniRule"/>
</dbReference>
<evidence type="ECO:0000256" key="3">
    <source>
        <dbReference type="ARBA" id="ARBA00022723"/>
    </source>
</evidence>
<dbReference type="Gene3D" id="3.40.50.10190">
    <property type="entry name" value="BRCT domain"/>
    <property type="match status" value="1"/>
</dbReference>
<evidence type="ECO:0000313" key="14">
    <source>
        <dbReference type="EMBL" id="MYG37862.1"/>
    </source>
</evidence>
<dbReference type="SUPFAM" id="SSF52113">
    <property type="entry name" value="BRCT domain"/>
    <property type="match status" value="1"/>
</dbReference>
<dbReference type="Gene3D" id="3.30.470.30">
    <property type="entry name" value="DNA ligase/mRNA capping enzyme"/>
    <property type="match status" value="1"/>
</dbReference>
<keyword evidence="5 10" id="KW-0862">Zinc</keyword>
<reference evidence="14" key="1">
    <citation type="submission" date="2019-09" db="EMBL/GenBank/DDBJ databases">
        <title>Characterisation of the sponge microbiome using genome-centric metagenomics.</title>
        <authorList>
            <person name="Engelberts J.P."/>
            <person name="Robbins S.J."/>
            <person name="De Goeij J.M."/>
            <person name="Aranda M."/>
            <person name="Bell S.C."/>
            <person name="Webster N.S."/>
        </authorList>
    </citation>
    <scope>NUCLEOTIDE SEQUENCE</scope>
    <source>
        <strain evidence="14">SB0676_bin_10</strain>
    </source>
</reference>
<sequence length="792" mass="86668">MALAEAEARTEALRQHLNQASHAYHVLAEPILPDQEYDRLYRELLELEERHPQLVRPDSPTQRVGEPVEAGLASVVHAIPLLSLDNIFNVEELPKWEQRLRRQLSVADQPLAYSCELKVDGVALALRYEDGLLVKGATRGDGHRGEEITASVRTIRSIPLRLRCADPPAWVEVRGEAFLAEATFSAINQQRRQQDEVPFANARNACAGTLRQLDPQVVASRKVDFLAYGLHLSPEQPQPRQQLAALDWLRAAGFKIDAQAQRCDHLVGVQQFYQHWNLQRHHLPYGTDGVVVKLNDLALQQQAGHTQRAPRWAVAMKFSQTEARTTLRKLVAQVGRTGVITPVAEFDPVELEGSTVARATLNNADRIAVLTKGVGLHVGDTLVVRKAGGVIPEVVRVEPCSHPGEPLAFPRHCPECGSLLVRESKESKGLEAATRCVNRGCPAILRCALRHWASRDALDIDGLGRERIEQLAERGLVHTIDDVYRLQEADLTALEGWALPSARSLLQSLESSRQQPWHRVLYGLGIPHVGTANAKVLAQAFPSAEQLAEAFSSDRKFIVDHLEGIGLKTATALQKWLAEPGNRRLLTELEASKQPWDHALSDLPVLPLGSAKARKLARAFPSAQQLARKFPSDMKFIIADLEGIDSEIASSLQKWLAHPGNQKLLAGLSQAGLRLHGESSGSGPGPLTGQVLVLSGTLPSLSRAAARKRIEAAGGTVSGSVSKKTTHLVVGANPSSKLDKARALGIEILDEEALLQRLDCQQKDLTPPGRDLDHLPLLKNTSQDSTCQAQGP</sequence>
<dbReference type="FunFam" id="3.30.470.30:FF:000001">
    <property type="entry name" value="DNA ligase"/>
    <property type="match status" value="1"/>
</dbReference>
<dbReference type="EC" id="6.5.1.2" evidence="10 11"/>
<dbReference type="InterPro" id="IPR013839">
    <property type="entry name" value="DNAligase_adenylation"/>
</dbReference>
<feature type="binding site" evidence="10">
    <location>
        <position position="416"/>
    </location>
    <ligand>
        <name>Zn(2+)</name>
        <dbReference type="ChEBI" id="CHEBI:29105"/>
    </ligand>
</feature>
<feature type="binding site" evidence="10">
    <location>
        <position position="293"/>
    </location>
    <ligand>
        <name>NAD(+)</name>
        <dbReference type="ChEBI" id="CHEBI:57540"/>
    </ligand>
</feature>
<keyword evidence="7 10" id="KW-0520">NAD</keyword>
<keyword evidence="2 10" id="KW-0235">DNA replication</keyword>
<dbReference type="GO" id="GO:0046872">
    <property type="term" value="F:metal ion binding"/>
    <property type="evidence" value="ECO:0007669"/>
    <property type="project" value="UniProtKB-KW"/>
</dbReference>
<dbReference type="InterPro" id="IPR012340">
    <property type="entry name" value="NA-bd_OB-fold"/>
</dbReference>
<dbReference type="Pfam" id="PF12826">
    <property type="entry name" value="HHH_2"/>
    <property type="match status" value="1"/>
</dbReference>
<protein>
    <recommendedName>
        <fullName evidence="10 11">DNA ligase</fullName>
        <ecNumber evidence="10 11">6.5.1.2</ecNumber>
    </recommendedName>
    <alternativeName>
        <fullName evidence="10">Polydeoxyribonucleotide synthase [NAD(+)]</fullName>
    </alternativeName>
</protein>
<evidence type="ECO:0000256" key="6">
    <source>
        <dbReference type="ARBA" id="ARBA00022842"/>
    </source>
</evidence>
<dbReference type="SMART" id="SM00532">
    <property type="entry name" value="LIGANc"/>
    <property type="match status" value="1"/>
</dbReference>
<keyword evidence="3 10" id="KW-0479">Metal-binding</keyword>
<feature type="binding site" evidence="10">
    <location>
        <position position="413"/>
    </location>
    <ligand>
        <name>Zn(2+)</name>
        <dbReference type="ChEBI" id="CHEBI:29105"/>
    </ligand>
</feature>
<gene>
    <name evidence="10 14" type="primary">ligA</name>
    <name evidence="14" type="ORF">F4162_02385</name>
</gene>
<dbReference type="EMBL" id="VYDO01000087">
    <property type="protein sequence ID" value="MYG37862.1"/>
    <property type="molecule type" value="Genomic_DNA"/>
</dbReference>
<dbReference type="SUPFAM" id="SSF56091">
    <property type="entry name" value="DNA ligase/mRNA capping enzyme, catalytic domain"/>
    <property type="match status" value="1"/>
</dbReference>
<dbReference type="Gene3D" id="2.40.50.140">
    <property type="entry name" value="Nucleic acid-binding proteins"/>
    <property type="match status" value="1"/>
</dbReference>
<dbReference type="InterPro" id="IPR004150">
    <property type="entry name" value="NAD_DNA_ligase_OB"/>
</dbReference>
<comment type="function">
    <text evidence="10">DNA ligase that catalyzes the formation of phosphodiester linkages between 5'-phosphoryl and 3'-hydroxyl groups in double-stranded DNA using NAD as a coenzyme and as the energy source for the reaction. It is essential for DNA replication and repair of damaged DNA.</text>
</comment>
<dbReference type="Gene3D" id="1.10.287.610">
    <property type="entry name" value="Helix hairpin bin"/>
    <property type="match status" value="1"/>
</dbReference>
<dbReference type="Gene3D" id="1.10.150.20">
    <property type="entry name" value="5' to 3' exonuclease, C-terminal subdomain"/>
    <property type="match status" value="3"/>
</dbReference>
<proteinExistence type="inferred from homology"/>
<organism evidence="14">
    <name type="scientific">Synechococcus sp. SB0676_bin_10</name>
    <dbReference type="NCBI Taxonomy" id="2604869"/>
    <lineage>
        <taxon>Bacteria</taxon>
        <taxon>Bacillati</taxon>
        <taxon>Cyanobacteriota</taxon>
        <taxon>Cyanophyceae</taxon>
        <taxon>Synechococcales</taxon>
        <taxon>Synechococcaceae</taxon>
        <taxon>Synechococcus</taxon>
    </lineage>
</organism>
<name>A0A6B1FC21_9SYNE</name>
<feature type="binding site" evidence="10">
    <location>
        <position position="441"/>
    </location>
    <ligand>
        <name>Zn(2+)</name>
        <dbReference type="ChEBI" id="CHEBI:29105"/>
    </ligand>
</feature>
<dbReference type="PANTHER" id="PTHR23389:SF9">
    <property type="entry name" value="DNA LIGASE"/>
    <property type="match status" value="1"/>
</dbReference>
<keyword evidence="6 10" id="KW-0460">Magnesium</keyword>
<dbReference type="InterPro" id="IPR033136">
    <property type="entry name" value="DNA_ligase_CS"/>
</dbReference>
<dbReference type="HAMAP" id="MF_01588">
    <property type="entry name" value="DNA_ligase_A"/>
    <property type="match status" value="1"/>
</dbReference>
<dbReference type="Pfam" id="PF00533">
    <property type="entry name" value="BRCT"/>
    <property type="match status" value="1"/>
</dbReference>
<feature type="binding site" evidence="10">
    <location>
        <position position="176"/>
    </location>
    <ligand>
        <name>NAD(+)</name>
        <dbReference type="ChEBI" id="CHEBI:57540"/>
    </ligand>
</feature>
<evidence type="ECO:0000256" key="4">
    <source>
        <dbReference type="ARBA" id="ARBA00022763"/>
    </source>
</evidence>
<dbReference type="GO" id="GO:0005829">
    <property type="term" value="C:cytosol"/>
    <property type="evidence" value="ECO:0007669"/>
    <property type="project" value="TreeGrafter"/>
</dbReference>
<dbReference type="Pfam" id="PF03120">
    <property type="entry name" value="OB_DNA_ligase"/>
    <property type="match status" value="1"/>
</dbReference>
<dbReference type="CDD" id="cd17748">
    <property type="entry name" value="BRCT_DNA_ligase_like"/>
    <property type="match status" value="1"/>
</dbReference>
<dbReference type="Pfam" id="PF01653">
    <property type="entry name" value="DNA_ligase_aden"/>
    <property type="match status" value="1"/>
</dbReference>
<dbReference type="SMART" id="SM00292">
    <property type="entry name" value="BRCT"/>
    <property type="match status" value="1"/>
</dbReference>
<dbReference type="InterPro" id="IPR010994">
    <property type="entry name" value="RuvA_2-like"/>
</dbReference>
<dbReference type="InterPro" id="IPR001357">
    <property type="entry name" value="BRCT_dom"/>
</dbReference>
<dbReference type="InterPro" id="IPR018239">
    <property type="entry name" value="DNA_ligase_AS"/>
</dbReference>
<dbReference type="InterPro" id="IPR004149">
    <property type="entry name" value="Znf_DNAligase_C4"/>
</dbReference>
<dbReference type="SUPFAM" id="SSF50249">
    <property type="entry name" value="Nucleic acid-binding proteins"/>
    <property type="match status" value="1"/>
</dbReference>
<comment type="similarity">
    <text evidence="10">Belongs to the NAD-dependent DNA ligase family. LigA subfamily.</text>
</comment>
<dbReference type="Gene3D" id="6.20.10.30">
    <property type="match status" value="1"/>
</dbReference>
<dbReference type="PROSITE" id="PS01056">
    <property type="entry name" value="DNA_LIGASE_N2"/>
    <property type="match status" value="1"/>
</dbReference>
<feature type="domain" description="BRCT" evidence="13">
    <location>
        <begin position="682"/>
        <end position="756"/>
    </location>
</feature>
<keyword evidence="1 10" id="KW-0436">Ligase</keyword>